<keyword evidence="3" id="KW-0804">Transcription</keyword>
<dbReference type="InterPro" id="IPR036805">
    <property type="entry name" value="Tscrpt_elong_fac_GreA/B_N_sf"/>
</dbReference>
<accession>A0A382RTW6</accession>
<dbReference type="SUPFAM" id="SSF46557">
    <property type="entry name" value="GreA transcript cleavage protein, N-terminal domain"/>
    <property type="match status" value="1"/>
</dbReference>
<sequence length="119" mass="13816">MTRYRAPTPKSAPYVTPAGFEQLQEELRVLWKVERPDVTRQVAEAAALGDRSENADYIYGKRRLGEIDRRVRYLSKRLDEVQVVDRLPDDTNRIFFGATIDLEREDGESLRYRIVGADE</sequence>
<organism evidence="5">
    <name type="scientific">marine metagenome</name>
    <dbReference type="NCBI Taxonomy" id="408172"/>
    <lineage>
        <taxon>unclassified sequences</taxon>
        <taxon>metagenomes</taxon>
        <taxon>ecological metagenomes</taxon>
    </lineage>
</organism>
<dbReference type="Pfam" id="PF03449">
    <property type="entry name" value="GreA_GreB_N"/>
    <property type="match status" value="1"/>
</dbReference>
<dbReference type="GO" id="GO:0006354">
    <property type="term" value="P:DNA-templated transcription elongation"/>
    <property type="evidence" value="ECO:0007669"/>
    <property type="project" value="TreeGrafter"/>
</dbReference>
<gene>
    <name evidence="5" type="ORF">METZ01_LOCUS353586</name>
</gene>
<protein>
    <recommendedName>
        <fullName evidence="4">Transcription elongation factor GreA/GreB N-terminal domain-containing protein</fullName>
    </recommendedName>
</protein>
<evidence type="ECO:0000256" key="3">
    <source>
        <dbReference type="ARBA" id="ARBA00023163"/>
    </source>
</evidence>
<dbReference type="GO" id="GO:0070063">
    <property type="term" value="F:RNA polymerase binding"/>
    <property type="evidence" value="ECO:0007669"/>
    <property type="project" value="InterPro"/>
</dbReference>
<dbReference type="PROSITE" id="PS00829">
    <property type="entry name" value="GREAB_1"/>
    <property type="match status" value="1"/>
</dbReference>
<dbReference type="AlphaFoldDB" id="A0A382RTW6"/>
<dbReference type="InterPro" id="IPR023459">
    <property type="entry name" value="Tscrpt_elong_fac_GreA/B_fam"/>
</dbReference>
<dbReference type="PANTHER" id="PTHR30437:SF6">
    <property type="entry name" value="TRANSCRIPTION ELONGATION FACTOR GREB"/>
    <property type="match status" value="1"/>
</dbReference>
<dbReference type="EMBL" id="UINC01123932">
    <property type="protein sequence ID" value="SVD00732.1"/>
    <property type="molecule type" value="Genomic_DNA"/>
</dbReference>
<reference evidence="5" key="1">
    <citation type="submission" date="2018-05" db="EMBL/GenBank/DDBJ databases">
        <authorList>
            <person name="Lanie J.A."/>
            <person name="Ng W.-L."/>
            <person name="Kazmierczak K.M."/>
            <person name="Andrzejewski T.M."/>
            <person name="Davidsen T.M."/>
            <person name="Wayne K.J."/>
            <person name="Tettelin H."/>
            <person name="Glass J.I."/>
            <person name="Rusch D."/>
            <person name="Podicherti R."/>
            <person name="Tsui H.-C.T."/>
            <person name="Winkler M.E."/>
        </authorList>
    </citation>
    <scope>NUCLEOTIDE SEQUENCE</scope>
</reference>
<dbReference type="GO" id="GO:0003677">
    <property type="term" value="F:DNA binding"/>
    <property type="evidence" value="ECO:0007669"/>
    <property type="project" value="UniProtKB-KW"/>
</dbReference>
<keyword evidence="1" id="KW-0805">Transcription regulation</keyword>
<evidence type="ECO:0000256" key="1">
    <source>
        <dbReference type="ARBA" id="ARBA00023015"/>
    </source>
</evidence>
<feature type="domain" description="Transcription elongation factor GreA/GreB N-terminal" evidence="4">
    <location>
        <begin position="14"/>
        <end position="83"/>
    </location>
</feature>
<dbReference type="InterPro" id="IPR022691">
    <property type="entry name" value="Tscrpt_elong_fac_GreA/B_N"/>
</dbReference>
<dbReference type="FunFam" id="1.10.287.180:FF:000001">
    <property type="entry name" value="Transcription elongation factor GreA"/>
    <property type="match status" value="1"/>
</dbReference>
<proteinExistence type="predicted"/>
<dbReference type="PIRSF" id="PIRSF006092">
    <property type="entry name" value="GreA_GreB"/>
    <property type="match status" value="1"/>
</dbReference>
<evidence type="ECO:0000259" key="4">
    <source>
        <dbReference type="Pfam" id="PF03449"/>
    </source>
</evidence>
<dbReference type="Gene3D" id="1.10.287.180">
    <property type="entry name" value="Transcription elongation factor, GreA/GreB, N-terminal domain"/>
    <property type="match status" value="1"/>
</dbReference>
<evidence type="ECO:0000313" key="5">
    <source>
        <dbReference type="EMBL" id="SVD00732.1"/>
    </source>
</evidence>
<keyword evidence="2" id="KW-0238">DNA-binding</keyword>
<dbReference type="GO" id="GO:0032784">
    <property type="term" value="P:regulation of DNA-templated transcription elongation"/>
    <property type="evidence" value="ECO:0007669"/>
    <property type="project" value="InterPro"/>
</dbReference>
<dbReference type="PANTHER" id="PTHR30437">
    <property type="entry name" value="TRANSCRIPTION ELONGATION FACTOR GREA"/>
    <property type="match status" value="1"/>
</dbReference>
<evidence type="ECO:0000256" key="2">
    <source>
        <dbReference type="ARBA" id="ARBA00023125"/>
    </source>
</evidence>
<name>A0A382RTW6_9ZZZZ</name>
<feature type="non-terminal residue" evidence="5">
    <location>
        <position position="119"/>
    </location>
</feature>
<dbReference type="InterPro" id="IPR018151">
    <property type="entry name" value="TF_GreA/GreB_CS"/>
</dbReference>